<proteinExistence type="predicted"/>
<reference evidence="1 2" key="2">
    <citation type="journal article" date="2022" name="Mol. Ecol. Resour.">
        <title>The genomes of chicory, endive, great burdock and yacon provide insights into Asteraceae paleo-polyploidization history and plant inulin production.</title>
        <authorList>
            <person name="Fan W."/>
            <person name="Wang S."/>
            <person name="Wang H."/>
            <person name="Wang A."/>
            <person name="Jiang F."/>
            <person name="Liu H."/>
            <person name="Zhao H."/>
            <person name="Xu D."/>
            <person name="Zhang Y."/>
        </authorList>
    </citation>
    <scope>NUCLEOTIDE SEQUENCE [LARGE SCALE GENOMIC DNA]</scope>
    <source>
        <strain evidence="2">cv. Yunnan</strain>
        <tissue evidence="1">Leaves</tissue>
    </source>
</reference>
<keyword evidence="2" id="KW-1185">Reference proteome</keyword>
<dbReference type="Proteomes" id="UP001056120">
    <property type="component" value="Linkage Group LG19"/>
</dbReference>
<dbReference type="EMBL" id="CM042036">
    <property type="protein sequence ID" value="KAI3744480.1"/>
    <property type="molecule type" value="Genomic_DNA"/>
</dbReference>
<protein>
    <submittedName>
        <fullName evidence="1">Uncharacterized protein</fullName>
    </submittedName>
</protein>
<gene>
    <name evidence="1" type="ORF">L1987_57562</name>
</gene>
<sequence>MSMEPQAVKSKPCSHPRLSFPLIVQKLGGEVAVGEKQEYGRMVIEVVKDYDGLFRDKKVGDKQVVWTIHGDEAVKLPVEVVTSSEEGGIPVVRDRVSEPLYSSLCKSVDLVPDLVHLLSPPILFIDGEPLYSPLYKSVDFVPWELHGGLGEKMNKKEKMLKLTSLTWDQMMWISLFLSSLLRCDIVDGNHTVVGCVSILSMFNPATRWP</sequence>
<evidence type="ECO:0000313" key="1">
    <source>
        <dbReference type="EMBL" id="KAI3744480.1"/>
    </source>
</evidence>
<evidence type="ECO:0000313" key="2">
    <source>
        <dbReference type="Proteomes" id="UP001056120"/>
    </source>
</evidence>
<reference evidence="2" key="1">
    <citation type="journal article" date="2022" name="Mol. Ecol. Resour.">
        <title>The genomes of chicory, endive, great burdock and yacon provide insights into Asteraceae palaeo-polyploidization history and plant inulin production.</title>
        <authorList>
            <person name="Fan W."/>
            <person name="Wang S."/>
            <person name="Wang H."/>
            <person name="Wang A."/>
            <person name="Jiang F."/>
            <person name="Liu H."/>
            <person name="Zhao H."/>
            <person name="Xu D."/>
            <person name="Zhang Y."/>
        </authorList>
    </citation>
    <scope>NUCLEOTIDE SEQUENCE [LARGE SCALE GENOMIC DNA]</scope>
    <source>
        <strain evidence="2">cv. Yunnan</strain>
    </source>
</reference>
<organism evidence="1 2">
    <name type="scientific">Smallanthus sonchifolius</name>
    <dbReference type="NCBI Taxonomy" id="185202"/>
    <lineage>
        <taxon>Eukaryota</taxon>
        <taxon>Viridiplantae</taxon>
        <taxon>Streptophyta</taxon>
        <taxon>Embryophyta</taxon>
        <taxon>Tracheophyta</taxon>
        <taxon>Spermatophyta</taxon>
        <taxon>Magnoliopsida</taxon>
        <taxon>eudicotyledons</taxon>
        <taxon>Gunneridae</taxon>
        <taxon>Pentapetalae</taxon>
        <taxon>asterids</taxon>
        <taxon>campanulids</taxon>
        <taxon>Asterales</taxon>
        <taxon>Asteraceae</taxon>
        <taxon>Asteroideae</taxon>
        <taxon>Heliantheae alliance</taxon>
        <taxon>Millerieae</taxon>
        <taxon>Smallanthus</taxon>
    </lineage>
</organism>
<name>A0ACB9DD74_9ASTR</name>
<comment type="caution">
    <text evidence="1">The sequence shown here is derived from an EMBL/GenBank/DDBJ whole genome shotgun (WGS) entry which is preliminary data.</text>
</comment>
<accession>A0ACB9DD74</accession>